<protein>
    <recommendedName>
        <fullName evidence="1">Receptor L-domain domain-containing protein</fullName>
    </recommendedName>
</protein>
<reference evidence="2 3" key="1">
    <citation type="submission" date="2016-07" db="EMBL/GenBank/DDBJ databases">
        <title>Disparate Historic Effective Population Sizes Predicted by Modern Levels of Genome Diversity for the Scaled Quail (Callipepla squamata) and the Northern Bobwhite (Colinus virginianus): Inferences from First and Second Generation Draft Genome Assemblies for Sympatric New World Quail.</title>
        <authorList>
            <person name="Oldeschulte D.L."/>
            <person name="Halley Y.A."/>
            <person name="Bhattarai E.K."/>
            <person name="Brashear W.A."/>
            <person name="Hill J."/>
            <person name="Metz R.P."/>
            <person name="Johnson C.D."/>
            <person name="Rollins D."/>
            <person name="Peterson M.J."/>
            <person name="Bickhart D.M."/>
            <person name="Decker J.E."/>
            <person name="Seabury C.M."/>
        </authorList>
    </citation>
    <scope>NUCLEOTIDE SEQUENCE [LARGE SCALE GENOMIC DNA]</scope>
    <source>
        <strain evidence="2 3">Texas</strain>
        <tissue evidence="2">Leg muscle</tissue>
    </source>
</reference>
<feature type="domain" description="Receptor L-domain" evidence="1">
    <location>
        <begin position="161"/>
        <end position="270"/>
    </location>
</feature>
<dbReference type="SUPFAM" id="SSF52058">
    <property type="entry name" value="L domain-like"/>
    <property type="match status" value="1"/>
</dbReference>
<dbReference type="Pfam" id="PF01030">
    <property type="entry name" value="Recep_L_domain"/>
    <property type="match status" value="1"/>
</dbReference>
<dbReference type="Gene3D" id="3.80.20.20">
    <property type="entry name" value="Receptor L-domain"/>
    <property type="match status" value="1"/>
</dbReference>
<dbReference type="OrthoDB" id="5809444at2759"/>
<dbReference type="InterPro" id="IPR000494">
    <property type="entry name" value="Rcpt_L-dom"/>
</dbReference>
<evidence type="ECO:0000313" key="2">
    <source>
        <dbReference type="EMBL" id="OXB68947.1"/>
    </source>
</evidence>
<evidence type="ECO:0000313" key="3">
    <source>
        <dbReference type="Proteomes" id="UP000198323"/>
    </source>
</evidence>
<evidence type="ECO:0000259" key="1">
    <source>
        <dbReference type="Pfam" id="PF01030"/>
    </source>
</evidence>
<sequence length="376" mass="42131">MNPSRARMTLQPAMALARASITHTCLHIRTSVCALWMLAGAGELPELRQRMLVLEEGIVGLVFMIYESCFKKNGFKVLVLHKSSARQTAVAGDTLWLLASLVLPRSQVMTDLNPSGTISAFYVIVKEIVTLEMFALKRTLYVCGPNVDIRNDIHELKRLENCTVVEGFLQILLISKAEDYRNFRFPKLTVITDYLLLFRVAGLESLSDLFPNLTVIRGRNLFYNYALVIFEMTNLKEIGLHNLRNITRGAIRIEKNSDLCYLSTVDWSLILDAVSNNYIVGNKPPKECGDLCPGTMEEKPLCEKTSINNEYNYRCWTTNHCQKKRRAALGVLTVTQCGGAAVSSGQQGLLQKDFALSTRANESAAYQVKLEASCNM</sequence>
<dbReference type="InterPro" id="IPR036941">
    <property type="entry name" value="Rcpt_L-dom_sf"/>
</dbReference>
<name>A0A226NNK0_CALSU</name>
<organism evidence="2 3">
    <name type="scientific">Callipepla squamata</name>
    <name type="common">Scaled quail</name>
    <dbReference type="NCBI Taxonomy" id="9009"/>
    <lineage>
        <taxon>Eukaryota</taxon>
        <taxon>Metazoa</taxon>
        <taxon>Chordata</taxon>
        <taxon>Craniata</taxon>
        <taxon>Vertebrata</taxon>
        <taxon>Euteleostomi</taxon>
        <taxon>Archelosauria</taxon>
        <taxon>Archosauria</taxon>
        <taxon>Dinosauria</taxon>
        <taxon>Saurischia</taxon>
        <taxon>Theropoda</taxon>
        <taxon>Coelurosauria</taxon>
        <taxon>Aves</taxon>
        <taxon>Neognathae</taxon>
        <taxon>Galloanserae</taxon>
        <taxon>Galliformes</taxon>
        <taxon>Odontophoridae</taxon>
        <taxon>Callipepla</taxon>
    </lineage>
</organism>
<proteinExistence type="predicted"/>
<keyword evidence="3" id="KW-1185">Reference proteome</keyword>
<gene>
    <name evidence="2" type="ORF">ASZ78_003416</name>
</gene>
<dbReference type="Proteomes" id="UP000198323">
    <property type="component" value="Unassembled WGS sequence"/>
</dbReference>
<dbReference type="AlphaFoldDB" id="A0A226NNK0"/>
<accession>A0A226NNK0</accession>
<dbReference type="STRING" id="9009.A0A226NNK0"/>
<comment type="caution">
    <text evidence="2">The sequence shown here is derived from an EMBL/GenBank/DDBJ whole genome shotgun (WGS) entry which is preliminary data.</text>
</comment>
<dbReference type="EMBL" id="MCFN01000006">
    <property type="protein sequence ID" value="OXB68947.1"/>
    <property type="molecule type" value="Genomic_DNA"/>
</dbReference>